<protein>
    <submittedName>
        <fullName evidence="2">Uncharacterized protein</fullName>
    </submittedName>
</protein>
<dbReference type="AlphaFoldDB" id="A0A285X1M9"/>
<keyword evidence="1" id="KW-1133">Transmembrane helix</keyword>
<dbReference type="Proteomes" id="UP000219193">
    <property type="component" value="Unassembled WGS sequence"/>
</dbReference>
<evidence type="ECO:0000313" key="3">
    <source>
        <dbReference type="Proteomes" id="UP000219193"/>
    </source>
</evidence>
<gene>
    <name evidence="2" type="ORF">SAMN06296241_0767</name>
</gene>
<keyword evidence="1" id="KW-0812">Transmembrane</keyword>
<dbReference type="EMBL" id="OCMF01000001">
    <property type="protein sequence ID" value="SOC79247.1"/>
    <property type="molecule type" value="Genomic_DNA"/>
</dbReference>
<reference evidence="3" key="1">
    <citation type="submission" date="2017-09" db="EMBL/GenBank/DDBJ databases">
        <authorList>
            <person name="Varghese N."/>
            <person name="Submissions S."/>
        </authorList>
    </citation>
    <scope>NUCLEOTIDE SEQUENCE [LARGE SCALE GENOMIC DNA]</scope>
    <source>
        <strain evidence="3">CGMCC 1.12641</strain>
    </source>
</reference>
<keyword evidence="3" id="KW-1185">Reference proteome</keyword>
<proteinExistence type="predicted"/>
<dbReference type="OrthoDB" id="111691at2"/>
<dbReference type="RefSeq" id="WP_143544410.1">
    <property type="nucleotide sequence ID" value="NZ_OCMF01000001.1"/>
</dbReference>
<name>A0A285X1M9_9FLAO</name>
<evidence type="ECO:0000256" key="1">
    <source>
        <dbReference type="SAM" id="Phobius"/>
    </source>
</evidence>
<keyword evidence="1" id="KW-0472">Membrane</keyword>
<feature type="transmembrane region" description="Helical" evidence="1">
    <location>
        <begin position="32"/>
        <end position="52"/>
    </location>
</feature>
<organism evidence="2 3">
    <name type="scientific">Salinimicrobium sediminis</name>
    <dbReference type="NCBI Taxonomy" id="1343891"/>
    <lineage>
        <taxon>Bacteria</taxon>
        <taxon>Pseudomonadati</taxon>
        <taxon>Bacteroidota</taxon>
        <taxon>Flavobacteriia</taxon>
        <taxon>Flavobacteriales</taxon>
        <taxon>Flavobacteriaceae</taxon>
        <taxon>Salinimicrobium</taxon>
    </lineage>
</organism>
<accession>A0A285X1M9</accession>
<evidence type="ECO:0000313" key="2">
    <source>
        <dbReference type="EMBL" id="SOC79247.1"/>
    </source>
</evidence>
<sequence length="61" mass="7033">MHSLFILAAQEAEENKIGKMAYHLGYFVGSNLWTIITVAVVLLAAILYFAFFRRKRKNNWG</sequence>